<dbReference type="PANTHER" id="PTHR33144">
    <property type="entry name" value="OS10G0409366 PROTEIN-RELATED"/>
    <property type="match status" value="1"/>
</dbReference>
<organism evidence="3 4">
    <name type="scientific">Gossypium barbadense</name>
    <name type="common">Sea Island cotton</name>
    <name type="synonym">Hibiscus barbadensis</name>
    <dbReference type="NCBI Taxonomy" id="3634"/>
    <lineage>
        <taxon>Eukaryota</taxon>
        <taxon>Viridiplantae</taxon>
        <taxon>Streptophyta</taxon>
        <taxon>Embryophyta</taxon>
        <taxon>Tracheophyta</taxon>
        <taxon>Spermatophyta</taxon>
        <taxon>Magnoliopsida</taxon>
        <taxon>eudicotyledons</taxon>
        <taxon>Gunneridae</taxon>
        <taxon>Pentapetalae</taxon>
        <taxon>rosids</taxon>
        <taxon>malvids</taxon>
        <taxon>Malvales</taxon>
        <taxon>Malvaceae</taxon>
        <taxon>Malvoideae</taxon>
        <taxon>Gossypium</taxon>
    </lineage>
</organism>
<name>A0A2P5Y773_GOSBA</name>
<feature type="coiled-coil region" evidence="1">
    <location>
        <begin position="251"/>
        <end position="296"/>
    </location>
</feature>
<gene>
    <name evidence="3" type="ORF">GOBAR_AA09226</name>
</gene>
<evidence type="ECO:0000256" key="1">
    <source>
        <dbReference type="SAM" id="Coils"/>
    </source>
</evidence>
<feature type="region of interest" description="Disordered" evidence="2">
    <location>
        <begin position="1"/>
        <end position="47"/>
    </location>
</feature>
<protein>
    <submittedName>
        <fullName evidence="3">Uncharacterized protein</fullName>
    </submittedName>
</protein>
<dbReference type="AlphaFoldDB" id="A0A2P5Y773"/>
<dbReference type="Pfam" id="PF03004">
    <property type="entry name" value="Transposase_24"/>
    <property type="match status" value="1"/>
</dbReference>
<dbReference type="OrthoDB" id="1742375at2759"/>
<keyword evidence="1" id="KW-0175">Coiled coil</keyword>
<proteinExistence type="predicted"/>
<reference evidence="3 4" key="1">
    <citation type="submission" date="2015-01" db="EMBL/GenBank/DDBJ databases">
        <title>Genome of allotetraploid Gossypium barbadense reveals genomic plasticity and fiber elongation in cotton evolution.</title>
        <authorList>
            <person name="Chen X."/>
            <person name="Liu X."/>
            <person name="Zhao B."/>
            <person name="Zheng H."/>
            <person name="Hu Y."/>
            <person name="Lu G."/>
            <person name="Yang C."/>
            <person name="Chen J."/>
            <person name="Shan C."/>
            <person name="Zhang L."/>
            <person name="Zhou Y."/>
            <person name="Wang L."/>
            <person name="Guo W."/>
            <person name="Bai Y."/>
            <person name="Ruan J."/>
            <person name="Shangguan X."/>
            <person name="Mao Y."/>
            <person name="Jiang J."/>
            <person name="Zhu Y."/>
            <person name="Lei J."/>
            <person name="Kang H."/>
            <person name="Chen S."/>
            <person name="He X."/>
            <person name="Wang R."/>
            <person name="Wang Y."/>
            <person name="Chen J."/>
            <person name="Wang L."/>
            <person name="Yu S."/>
            <person name="Wang B."/>
            <person name="Wei J."/>
            <person name="Song S."/>
            <person name="Lu X."/>
            <person name="Gao Z."/>
            <person name="Gu W."/>
            <person name="Deng X."/>
            <person name="Ma D."/>
            <person name="Wang S."/>
            <person name="Liang W."/>
            <person name="Fang L."/>
            <person name="Cai C."/>
            <person name="Zhu X."/>
            <person name="Zhou B."/>
            <person name="Zhang Y."/>
            <person name="Chen Z."/>
            <person name="Xu S."/>
            <person name="Zhu R."/>
            <person name="Wang S."/>
            <person name="Zhang T."/>
            <person name="Zhao G."/>
        </authorList>
    </citation>
    <scope>NUCLEOTIDE SEQUENCE [LARGE SCALE GENOMIC DNA]</scope>
    <source>
        <strain evidence="4">cv. Xinhai21</strain>
        <tissue evidence="3">Leaf</tissue>
    </source>
</reference>
<evidence type="ECO:0000256" key="2">
    <source>
        <dbReference type="SAM" id="MobiDB-lite"/>
    </source>
</evidence>
<dbReference type="InterPro" id="IPR004252">
    <property type="entry name" value="Probable_transposase_24"/>
</dbReference>
<dbReference type="Proteomes" id="UP000239757">
    <property type="component" value="Unassembled WGS sequence"/>
</dbReference>
<dbReference type="PANTHER" id="PTHR33144:SF46">
    <property type="entry name" value="OS04G0610000 PROTEIN"/>
    <property type="match status" value="1"/>
</dbReference>
<evidence type="ECO:0000313" key="4">
    <source>
        <dbReference type="Proteomes" id="UP000239757"/>
    </source>
</evidence>
<evidence type="ECO:0000313" key="3">
    <source>
        <dbReference type="EMBL" id="PPS11409.1"/>
    </source>
</evidence>
<sequence length="322" mass="36409">MVQNTPNSEEANSEQQTVIGSSNVPETLDESAEFQTESGETRRGRGRTLLKDLYNLNPVERVKVSRNSHGQPVGSEARFLAGYLGIIARNANMLPINYESWHHMPNNNKNQTLDTIKVLDDYIKKRNVPPRMLRYQWEDAVRFWNSKKGEDREQVGTSSRQKQKFTHMARSRSFFSVAEAEEVSSGQKVGRLQLFEITHRKKDGSPMTSEAGEIMKLKEKKAEYEAVASTDSSVNLDNIDNIIITEVFGPESQAQAEVQRLRDQIAQMQANTVEQIAEVERTYEELQQQLRADAAAREAVAAAREAEAVAMAAEQSKKYDEL</sequence>
<dbReference type="EMBL" id="KZ663597">
    <property type="protein sequence ID" value="PPS11409.1"/>
    <property type="molecule type" value="Genomic_DNA"/>
</dbReference>
<feature type="compositionally biased region" description="Polar residues" evidence="2">
    <location>
        <begin position="1"/>
        <end position="25"/>
    </location>
</feature>
<accession>A0A2P5Y773</accession>